<dbReference type="InterPro" id="IPR020557">
    <property type="entry name" value="Fumarate_lyase_CS"/>
</dbReference>
<name>A0ABT4VM21_9HYPH</name>
<dbReference type="EMBL" id="JAPJZH010000005">
    <property type="protein sequence ID" value="MDA4845766.1"/>
    <property type="molecule type" value="Genomic_DNA"/>
</dbReference>
<dbReference type="InterPro" id="IPR008948">
    <property type="entry name" value="L-Aspartase-like"/>
</dbReference>
<proteinExistence type="inferred from homology"/>
<dbReference type="PRINTS" id="PR00145">
    <property type="entry name" value="ARGSUCLYASE"/>
</dbReference>
<feature type="domain" description="Fumarate lyase N-terminal" evidence="2">
    <location>
        <begin position="18"/>
        <end position="293"/>
    </location>
</feature>
<keyword evidence="4" id="KW-1185">Reference proteome</keyword>
<dbReference type="PANTHER" id="PTHR43172:SF2">
    <property type="entry name" value="ADENYLOSUCCINATE LYASE C-TERMINAL DOMAIN-CONTAINING PROTEIN"/>
    <property type="match status" value="1"/>
</dbReference>
<organism evidence="3 4">
    <name type="scientific">Hoeflea poritis</name>
    <dbReference type="NCBI Taxonomy" id="2993659"/>
    <lineage>
        <taxon>Bacteria</taxon>
        <taxon>Pseudomonadati</taxon>
        <taxon>Pseudomonadota</taxon>
        <taxon>Alphaproteobacteria</taxon>
        <taxon>Hyphomicrobiales</taxon>
        <taxon>Rhizobiaceae</taxon>
        <taxon>Hoeflea</taxon>
    </lineage>
</organism>
<dbReference type="PRINTS" id="PR00149">
    <property type="entry name" value="FUMRATELYASE"/>
</dbReference>
<sequence length="359" mass="37581">MSVSVFEHPFLSQLLGEDAIAAQFDASAEIRAMLRFEAALAAAQAAEGLIPKAAGDAIGKVCEALEPDFDALGQATLRDGLCVPELIRQLRMAVAPGHAAHVHFGATSQDVIDTALVLRLKTVLEILTGRLGELERRLEGLGDRFGGNRLMAHTRMQQALPIRVADKITAWRRPIAGLAQTAGPLGDRVLRLQLGGPVGTLEGMGDKAQAVGDRMAADLGLAFDGCWHTDRQALVELAGWFSLLTGALGKIGKDVTLMAQNEVGAIALSGGGGSSAMAHKNNPVAAEILVTLAGFNATLIPGMHSTLVHENERSGSAWTLEWMLLPQMAVTAGAALATAKRLIDSIDNIGTDTQGGDGP</sequence>
<evidence type="ECO:0000256" key="1">
    <source>
        <dbReference type="ARBA" id="ARBA00034772"/>
    </source>
</evidence>
<dbReference type="InterPro" id="IPR000362">
    <property type="entry name" value="Fumarate_lyase_fam"/>
</dbReference>
<protein>
    <submittedName>
        <fullName evidence="3">3-carboxy-cis,cis-muconate cycloisomerase</fullName>
        <ecNumber evidence="3">5.5.1.2</ecNumber>
    </submittedName>
</protein>
<reference evidence="3" key="1">
    <citation type="submission" date="2022-11" db="EMBL/GenBank/DDBJ databases">
        <title>Hoeflea poritis sp. nov., isolated from scleractinian coral Porites lutea.</title>
        <authorList>
            <person name="Zhang G."/>
            <person name="Wei Q."/>
            <person name="Cai L."/>
        </authorList>
    </citation>
    <scope>NUCLEOTIDE SEQUENCE</scope>
    <source>
        <strain evidence="3">E7-10</strain>
    </source>
</reference>
<dbReference type="EC" id="5.5.1.2" evidence="3"/>
<dbReference type="PANTHER" id="PTHR43172">
    <property type="entry name" value="ADENYLOSUCCINATE LYASE"/>
    <property type="match status" value="1"/>
</dbReference>
<dbReference type="NCBIfam" id="NF004631">
    <property type="entry name" value="PRK05975.1"/>
    <property type="match status" value="1"/>
</dbReference>
<comment type="caution">
    <text evidence="3">The sequence shown here is derived from an EMBL/GenBank/DDBJ whole genome shotgun (WGS) entry which is preliminary data.</text>
</comment>
<evidence type="ECO:0000313" key="4">
    <source>
        <dbReference type="Proteomes" id="UP001148313"/>
    </source>
</evidence>
<evidence type="ECO:0000259" key="2">
    <source>
        <dbReference type="Pfam" id="PF00206"/>
    </source>
</evidence>
<evidence type="ECO:0000313" key="3">
    <source>
        <dbReference type="EMBL" id="MDA4845766.1"/>
    </source>
</evidence>
<comment type="similarity">
    <text evidence="1">Belongs to the class-II fumarase/aspartase family.</text>
</comment>
<accession>A0ABT4VM21</accession>
<dbReference type="Pfam" id="PF00206">
    <property type="entry name" value="Lyase_1"/>
    <property type="match status" value="1"/>
</dbReference>
<dbReference type="Gene3D" id="1.20.200.10">
    <property type="entry name" value="Fumarase/aspartase (Central domain)"/>
    <property type="match status" value="1"/>
</dbReference>
<dbReference type="PROSITE" id="PS00163">
    <property type="entry name" value="FUMARATE_LYASES"/>
    <property type="match status" value="1"/>
</dbReference>
<dbReference type="GO" id="GO:0047472">
    <property type="term" value="F:3-carboxy-cis,cis-muconate cycloisomerase activity"/>
    <property type="evidence" value="ECO:0007669"/>
    <property type="project" value="UniProtKB-EC"/>
</dbReference>
<dbReference type="RefSeq" id="WP_271089447.1">
    <property type="nucleotide sequence ID" value="NZ_JAPJZH010000005.1"/>
</dbReference>
<dbReference type="Proteomes" id="UP001148313">
    <property type="component" value="Unassembled WGS sequence"/>
</dbReference>
<dbReference type="SUPFAM" id="SSF48557">
    <property type="entry name" value="L-aspartase-like"/>
    <property type="match status" value="1"/>
</dbReference>
<dbReference type="InterPro" id="IPR022761">
    <property type="entry name" value="Fumarate_lyase_N"/>
</dbReference>
<keyword evidence="3" id="KW-0413">Isomerase</keyword>
<gene>
    <name evidence="3" type="ORF">OOZ53_10425</name>
</gene>